<organism evidence="19">
    <name type="scientific">Phallusia mammillata</name>
    <dbReference type="NCBI Taxonomy" id="59560"/>
    <lineage>
        <taxon>Eukaryota</taxon>
        <taxon>Metazoa</taxon>
        <taxon>Chordata</taxon>
        <taxon>Tunicata</taxon>
        <taxon>Ascidiacea</taxon>
        <taxon>Phlebobranchia</taxon>
        <taxon>Ascidiidae</taxon>
        <taxon>Phallusia</taxon>
    </lineage>
</organism>
<keyword evidence="6 16" id="KW-0444">Lipid biosynthesis</keyword>
<accession>A0A6F9D9F9</accession>
<dbReference type="GO" id="GO:0003881">
    <property type="term" value="F:CDP-diacylglycerol-inositol 3-phosphatidyltransferase activity"/>
    <property type="evidence" value="ECO:0007669"/>
    <property type="project" value="UniProtKB-UniRule"/>
</dbReference>
<keyword evidence="14 16" id="KW-0594">Phospholipid biosynthesis</keyword>
<comment type="cofactor">
    <cofactor evidence="1">
        <name>Mn(2+)</name>
        <dbReference type="ChEBI" id="CHEBI:29035"/>
    </cofactor>
</comment>
<comment type="similarity">
    <text evidence="4 16 17">Belongs to the CDP-alcohol phosphatidyltransferase class-I family.</text>
</comment>
<dbReference type="Pfam" id="PF01066">
    <property type="entry name" value="CDP-OH_P_transf"/>
    <property type="match status" value="1"/>
</dbReference>
<dbReference type="InterPro" id="IPR014387">
    <property type="entry name" value="CDP_diag_ino_3_P_euk"/>
</dbReference>
<keyword evidence="10" id="KW-0460">Magnesium</keyword>
<comment type="subcellular location">
    <subcellularLocation>
        <location evidence="3">Membrane</location>
        <topology evidence="3">Multi-pass membrane protein</topology>
    </subcellularLocation>
</comment>
<evidence type="ECO:0000256" key="7">
    <source>
        <dbReference type="ARBA" id="ARBA00022679"/>
    </source>
</evidence>
<gene>
    <name evidence="19" type="primary">Cdipt-001</name>
</gene>
<dbReference type="GO" id="GO:0046872">
    <property type="term" value="F:metal ion binding"/>
    <property type="evidence" value="ECO:0007669"/>
    <property type="project" value="UniProtKB-KW"/>
</dbReference>
<keyword evidence="15 16" id="KW-1208">Phospholipid metabolism</keyword>
<dbReference type="InterPro" id="IPR048254">
    <property type="entry name" value="CDP_ALCOHOL_P_TRANSF_CS"/>
</dbReference>
<evidence type="ECO:0000256" key="12">
    <source>
        <dbReference type="ARBA" id="ARBA00023098"/>
    </source>
</evidence>
<dbReference type="GO" id="GO:0006661">
    <property type="term" value="P:phosphatidylinositol biosynthetic process"/>
    <property type="evidence" value="ECO:0007669"/>
    <property type="project" value="TreeGrafter"/>
</dbReference>
<evidence type="ECO:0000256" key="17">
    <source>
        <dbReference type="RuleBase" id="RU003750"/>
    </source>
</evidence>
<evidence type="ECO:0000256" key="1">
    <source>
        <dbReference type="ARBA" id="ARBA00001936"/>
    </source>
</evidence>
<evidence type="ECO:0000256" key="10">
    <source>
        <dbReference type="ARBA" id="ARBA00022842"/>
    </source>
</evidence>
<reference evidence="19" key="1">
    <citation type="submission" date="2020-04" db="EMBL/GenBank/DDBJ databases">
        <authorList>
            <person name="Neveu A P."/>
        </authorList>
    </citation>
    <scope>NUCLEOTIDE SEQUENCE</scope>
    <source>
        <tissue evidence="19">Whole embryo</tissue>
    </source>
</reference>
<evidence type="ECO:0000256" key="2">
    <source>
        <dbReference type="ARBA" id="ARBA00001946"/>
    </source>
</evidence>
<evidence type="ECO:0000256" key="5">
    <source>
        <dbReference type="ARBA" id="ARBA00013212"/>
    </source>
</evidence>
<sequence length="218" mass="24863">MGSKRKPTDIFLFWPNIIGGVRLGLLLATLLCMSDYYVAAVSLHLFDVFLDFIDGPIARRYNQCTKFGELFDYLMDKAGNVSFMIKVCQFYPEYTILLQLWTILLYTSSWSHLQASTVIGQKVKSCNKGTNNPIATVYYSEPLFSIQVLGTEFFIMLLYLLHFTEGFLVPVFNIGIVRFLLFVNIPAIVIRVVGNIAQVVGASYRLVNWDAKQRGWIE</sequence>
<name>A0A6F9D9F9_9ASCI</name>
<dbReference type="PIRSF" id="PIRSF000848">
    <property type="entry name" value="CDP_diag_ino_3_P"/>
    <property type="match status" value="1"/>
</dbReference>
<dbReference type="PANTHER" id="PTHR15362">
    <property type="entry name" value="PHOSPHATIDYLINOSITOL SYNTHASE"/>
    <property type="match status" value="1"/>
</dbReference>
<comment type="cofactor">
    <cofactor evidence="2">
        <name>Mg(2+)</name>
        <dbReference type="ChEBI" id="CHEBI:18420"/>
    </cofactor>
</comment>
<keyword evidence="11 18" id="KW-1133">Transmembrane helix</keyword>
<dbReference type="PROSITE" id="PS00379">
    <property type="entry name" value="CDP_ALCOHOL_P_TRANSF"/>
    <property type="match status" value="1"/>
</dbReference>
<keyword evidence="12 16" id="KW-0443">Lipid metabolism</keyword>
<feature type="transmembrane region" description="Helical" evidence="18">
    <location>
        <begin position="143"/>
        <end position="161"/>
    </location>
</feature>
<dbReference type="InterPro" id="IPR000462">
    <property type="entry name" value="CDP-OH_P_trans"/>
</dbReference>
<evidence type="ECO:0000256" key="14">
    <source>
        <dbReference type="ARBA" id="ARBA00023209"/>
    </source>
</evidence>
<proteinExistence type="evidence at transcript level"/>
<evidence type="ECO:0000256" key="16">
    <source>
        <dbReference type="PIRNR" id="PIRNR000848"/>
    </source>
</evidence>
<dbReference type="PANTHER" id="PTHR15362:SF4">
    <property type="entry name" value="CDP-DIACYLGLYCEROL--INOSITOL 3-PHOSPHATIDYLTRANSFERASE"/>
    <property type="match status" value="1"/>
</dbReference>
<dbReference type="AlphaFoldDB" id="A0A6F9D9F9"/>
<dbReference type="GO" id="GO:0016020">
    <property type="term" value="C:membrane"/>
    <property type="evidence" value="ECO:0007669"/>
    <property type="project" value="UniProtKB-SubCell"/>
</dbReference>
<feature type="transmembrane region" description="Helical" evidence="18">
    <location>
        <begin position="12"/>
        <end position="30"/>
    </location>
</feature>
<evidence type="ECO:0000256" key="3">
    <source>
        <dbReference type="ARBA" id="ARBA00004141"/>
    </source>
</evidence>
<dbReference type="EMBL" id="LR783774">
    <property type="protein sequence ID" value="CAB3229316.1"/>
    <property type="molecule type" value="mRNA"/>
</dbReference>
<evidence type="ECO:0000256" key="11">
    <source>
        <dbReference type="ARBA" id="ARBA00022989"/>
    </source>
</evidence>
<keyword evidence="7 16" id="KW-0808">Transferase</keyword>
<keyword evidence="9" id="KW-0479">Metal-binding</keyword>
<keyword evidence="13 16" id="KW-0472">Membrane</keyword>
<dbReference type="EC" id="2.7.8.11" evidence="5 16"/>
<evidence type="ECO:0000256" key="15">
    <source>
        <dbReference type="ARBA" id="ARBA00023264"/>
    </source>
</evidence>
<evidence type="ECO:0000256" key="13">
    <source>
        <dbReference type="ARBA" id="ARBA00023136"/>
    </source>
</evidence>
<protein>
    <recommendedName>
        <fullName evidence="5 16">CDP-diacylglycerol--inositol 3-phosphatidyltransferase</fullName>
        <ecNumber evidence="5 16">2.7.8.11</ecNumber>
    </recommendedName>
</protein>
<evidence type="ECO:0000256" key="18">
    <source>
        <dbReference type="SAM" id="Phobius"/>
    </source>
</evidence>
<dbReference type="InterPro" id="IPR043130">
    <property type="entry name" value="CDP-OH_PTrfase_TM_dom"/>
</dbReference>
<evidence type="ECO:0000313" key="19">
    <source>
        <dbReference type="EMBL" id="CAB3229316.1"/>
    </source>
</evidence>
<comment type="catalytic activity">
    <reaction evidence="16">
        <text>a CDP-1,2-diacyl-sn-glycerol + myo-inositol = a 1,2-diacyl-sn-glycero-3-phospho-(1D-myo-inositol) + CMP + H(+)</text>
        <dbReference type="Rhea" id="RHEA:11580"/>
        <dbReference type="ChEBI" id="CHEBI:15378"/>
        <dbReference type="ChEBI" id="CHEBI:17268"/>
        <dbReference type="ChEBI" id="CHEBI:57880"/>
        <dbReference type="ChEBI" id="CHEBI:58332"/>
        <dbReference type="ChEBI" id="CHEBI:60377"/>
        <dbReference type="EC" id="2.7.8.11"/>
    </reaction>
</comment>
<evidence type="ECO:0000256" key="9">
    <source>
        <dbReference type="ARBA" id="ARBA00022723"/>
    </source>
</evidence>
<dbReference type="Gene3D" id="1.20.120.1760">
    <property type="match status" value="1"/>
</dbReference>
<evidence type="ECO:0000256" key="4">
    <source>
        <dbReference type="ARBA" id="ARBA00010441"/>
    </source>
</evidence>
<keyword evidence="8 18" id="KW-0812">Transmembrane</keyword>
<feature type="transmembrane region" description="Helical" evidence="18">
    <location>
        <begin position="167"/>
        <end position="190"/>
    </location>
</feature>
<dbReference type="GO" id="GO:0005794">
    <property type="term" value="C:Golgi apparatus"/>
    <property type="evidence" value="ECO:0007669"/>
    <property type="project" value="TreeGrafter"/>
</dbReference>
<evidence type="ECO:0000256" key="8">
    <source>
        <dbReference type="ARBA" id="ARBA00022692"/>
    </source>
</evidence>
<evidence type="ECO:0000256" key="6">
    <source>
        <dbReference type="ARBA" id="ARBA00022516"/>
    </source>
</evidence>